<dbReference type="RefSeq" id="WP_108741237.1">
    <property type="nucleotide sequence ID" value="NZ_CP020918.1"/>
</dbReference>
<protein>
    <recommendedName>
        <fullName evidence="2">Sialate O-acetylesterase domain-containing protein</fullName>
    </recommendedName>
</protein>
<evidence type="ECO:0000313" key="4">
    <source>
        <dbReference type="Proteomes" id="UP000244527"/>
    </source>
</evidence>
<dbReference type="InterPro" id="IPR036514">
    <property type="entry name" value="SGNH_hydro_sf"/>
</dbReference>
<dbReference type="EMBL" id="CP020918">
    <property type="protein sequence ID" value="AWG22309.1"/>
    <property type="molecule type" value="Genomic_DNA"/>
</dbReference>
<name>A0A2S1LF35_9FLAO</name>
<dbReference type="AlphaFoldDB" id="A0A2S1LF35"/>
<organism evidence="3 4">
    <name type="scientific">Flavobacterium faecale</name>
    <dbReference type="NCBI Taxonomy" id="1355330"/>
    <lineage>
        <taxon>Bacteria</taxon>
        <taxon>Pseudomonadati</taxon>
        <taxon>Bacteroidota</taxon>
        <taxon>Flavobacteriia</taxon>
        <taxon>Flavobacteriales</taxon>
        <taxon>Flavobacteriaceae</taxon>
        <taxon>Flavobacterium</taxon>
    </lineage>
</organism>
<dbReference type="Gene3D" id="3.40.50.1110">
    <property type="entry name" value="SGNH hydrolase"/>
    <property type="match status" value="1"/>
</dbReference>
<gene>
    <name evidence="3" type="ORF">FFWV33_12655</name>
</gene>
<keyword evidence="4" id="KW-1185">Reference proteome</keyword>
<dbReference type="Pfam" id="PF03629">
    <property type="entry name" value="SASA"/>
    <property type="match status" value="1"/>
</dbReference>
<feature type="domain" description="Sialate O-acetylesterase" evidence="2">
    <location>
        <begin position="5"/>
        <end position="193"/>
    </location>
</feature>
<proteinExistence type="predicted"/>
<reference evidence="3 4" key="1">
    <citation type="submission" date="2017-04" db="EMBL/GenBank/DDBJ databases">
        <title>Compelte genome sequence of WV33.</title>
        <authorList>
            <person name="Lee P.C."/>
        </authorList>
    </citation>
    <scope>NUCLEOTIDE SEQUENCE [LARGE SCALE GENOMIC DNA]</scope>
    <source>
        <strain evidence="3 4">WV33</strain>
    </source>
</reference>
<dbReference type="GO" id="GO:0016788">
    <property type="term" value="F:hydrolase activity, acting on ester bonds"/>
    <property type="evidence" value="ECO:0007669"/>
    <property type="project" value="UniProtKB-ARBA"/>
</dbReference>
<dbReference type="PANTHER" id="PTHR31988:SF19">
    <property type="entry name" value="9-O-ACETYL-N-ACETYLNEURAMINIC ACID DEACETYLASE-RELATED"/>
    <property type="match status" value="1"/>
</dbReference>
<evidence type="ECO:0000313" key="3">
    <source>
        <dbReference type="EMBL" id="AWG22309.1"/>
    </source>
</evidence>
<dbReference type="InterPro" id="IPR052940">
    <property type="entry name" value="Carb_Esterase_6"/>
</dbReference>
<dbReference type="OrthoDB" id="9795554at2"/>
<sequence length="197" mass="22452">MGLTLAEKNPDKQYLLIKEAVGGTTLYGAWNPNWTAQKANTAELDEKRKQMHLYKKHITSIHKCLDALKAENKKYVIIGMAWMQGETDTRKDFTALAYEENLKLLIESYRSEFNLPKMPFIIGQISCPPRQYIEGVEIVRNAMVSVAKDDPKTDIILTSMNSGFKDYPKRSDKVHYDAQGQKNLGTAFAEKLLELAY</sequence>
<keyword evidence="1" id="KW-0378">Hydrolase</keyword>
<dbReference type="KEGG" id="ffa:FFWV33_12655"/>
<dbReference type="InterPro" id="IPR005181">
    <property type="entry name" value="SASA"/>
</dbReference>
<dbReference type="Proteomes" id="UP000244527">
    <property type="component" value="Chromosome"/>
</dbReference>
<dbReference type="PANTHER" id="PTHR31988">
    <property type="entry name" value="ESTERASE, PUTATIVE (DUF303)-RELATED"/>
    <property type="match status" value="1"/>
</dbReference>
<accession>A0A2S1LF35</accession>
<evidence type="ECO:0000256" key="1">
    <source>
        <dbReference type="ARBA" id="ARBA00022801"/>
    </source>
</evidence>
<dbReference type="SUPFAM" id="SSF52266">
    <property type="entry name" value="SGNH hydrolase"/>
    <property type="match status" value="1"/>
</dbReference>
<evidence type="ECO:0000259" key="2">
    <source>
        <dbReference type="Pfam" id="PF03629"/>
    </source>
</evidence>